<accession>A0ABS5HIJ8</accession>
<proteinExistence type="inferred from homology"/>
<dbReference type="RefSeq" id="WP_212142078.1">
    <property type="nucleotide sequence ID" value="NZ_JAGSSW010000005.1"/>
</dbReference>
<evidence type="ECO:0000256" key="3">
    <source>
        <dbReference type="ARBA" id="ARBA00038054"/>
    </source>
</evidence>
<dbReference type="InterPro" id="IPR002563">
    <property type="entry name" value="Flavin_Rdtase-like_dom"/>
</dbReference>
<dbReference type="Gene3D" id="2.30.110.10">
    <property type="entry name" value="Electron Transport, Fmn-binding Protein, Chain A"/>
    <property type="match status" value="1"/>
</dbReference>
<evidence type="ECO:0000313" key="5">
    <source>
        <dbReference type="EMBL" id="MBR8464096.1"/>
    </source>
</evidence>
<comment type="caution">
    <text evidence="5">The sequence shown here is derived from an EMBL/GenBank/DDBJ whole genome shotgun (WGS) entry which is preliminary data.</text>
</comment>
<keyword evidence="6" id="KW-1185">Reference proteome</keyword>
<evidence type="ECO:0000256" key="1">
    <source>
        <dbReference type="ARBA" id="ARBA00001917"/>
    </source>
</evidence>
<comment type="similarity">
    <text evidence="3">Belongs to the flavoredoxin family.</text>
</comment>
<dbReference type="InterPro" id="IPR052174">
    <property type="entry name" value="Flavoredoxin"/>
</dbReference>
<organism evidence="5 6">
    <name type="scientific">Campylobacter anatolicus</name>
    <dbReference type="NCBI Taxonomy" id="2829105"/>
    <lineage>
        <taxon>Bacteria</taxon>
        <taxon>Pseudomonadati</taxon>
        <taxon>Campylobacterota</taxon>
        <taxon>Epsilonproteobacteria</taxon>
        <taxon>Campylobacterales</taxon>
        <taxon>Campylobacteraceae</taxon>
        <taxon>Campylobacter</taxon>
    </lineage>
</organism>
<dbReference type="Pfam" id="PF01613">
    <property type="entry name" value="Flavin_Reduct"/>
    <property type="match status" value="1"/>
</dbReference>
<protein>
    <submittedName>
        <fullName evidence="5">Flavin reductase family protein</fullName>
    </submittedName>
</protein>
<evidence type="ECO:0000313" key="6">
    <source>
        <dbReference type="Proteomes" id="UP000682951"/>
    </source>
</evidence>
<dbReference type="PANTHER" id="PTHR43567">
    <property type="entry name" value="FLAVOREDOXIN-RELATED-RELATED"/>
    <property type="match status" value="1"/>
</dbReference>
<dbReference type="PANTHER" id="PTHR43567:SF1">
    <property type="entry name" value="FLAVOREDOXIN"/>
    <property type="match status" value="1"/>
</dbReference>
<evidence type="ECO:0000256" key="2">
    <source>
        <dbReference type="ARBA" id="ARBA00022630"/>
    </source>
</evidence>
<gene>
    <name evidence="5" type="ORF">KDD93_05860</name>
</gene>
<name>A0ABS5HIJ8_9BACT</name>
<dbReference type="SUPFAM" id="SSF50475">
    <property type="entry name" value="FMN-binding split barrel"/>
    <property type="match status" value="1"/>
</dbReference>
<dbReference type="SMART" id="SM00903">
    <property type="entry name" value="Flavin_Reduct"/>
    <property type="match status" value="1"/>
</dbReference>
<evidence type="ECO:0000259" key="4">
    <source>
        <dbReference type="SMART" id="SM00903"/>
    </source>
</evidence>
<reference evidence="5 6" key="1">
    <citation type="submission" date="2021-04" db="EMBL/GenBank/DDBJ databases">
        <title>Molecular and phenotypic characterization and identification of bacterial isolates recovered from the Anatolian ground squirrels (Spermophilus xanthoprymnus) and which have the potential to form a new species in the Campylobacter genus.</title>
        <authorList>
            <person name="Aydin F."/>
            <person name="Abay S."/>
            <person name="Kayman T."/>
            <person name="Karakaya E."/>
            <person name="Mustak H.K."/>
            <person name="Mustak I.B."/>
            <person name="Bilgin N."/>
            <person name="Duzler A."/>
            <person name="Sahin O."/>
            <person name="Guran O."/>
            <person name="Saticioglu I.B."/>
        </authorList>
    </citation>
    <scope>NUCLEOTIDE SEQUENCE [LARGE SCALE GENOMIC DNA]</scope>
    <source>
        <strain evidence="6">faydin-G24</strain>
    </source>
</reference>
<comment type="cofactor">
    <cofactor evidence="1">
        <name>FMN</name>
        <dbReference type="ChEBI" id="CHEBI:58210"/>
    </cofactor>
</comment>
<sequence>MAIKPLELNKFYRLLNIGSTNIISAKFKEQENAMSATWAYPLDYAPMPKAMVVLGDDSFTRKLILKSGFFAIQVPAAPQAHMVMKLGTTSGNDDKNKIANCGAEVFYIDGFDLPLIKGCIGWVICKLLPNEMNQNEHGLFIGEVVGAFSDDRVFEDGHFKFDEIGDEWRTLHYVAGSQFYLIGKGLKTDISLDA</sequence>
<dbReference type="EMBL" id="JAGSSW010000005">
    <property type="protein sequence ID" value="MBR8464096.1"/>
    <property type="molecule type" value="Genomic_DNA"/>
</dbReference>
<feature type="domain" description="Flavin reductase like" evidence="4">
    <location>
        <begin position="13"/>
        <end position="163"/>
    </location>
</feature>
<keyword evidence="2" id="KW-0285">Flavoprotein</keyword>
<dbReference type="InterPro" id="IPR012349">
    <property type="entry name" value="Split_barrel_FMN-bd"/>
</dbReference>
<dbReference type="Proteomes" id="UP000682951">
    <property type="component" value="Unassembled WGS sequence"/>
</dbReference>